<evidence type="ECO:0000259" key="1">
    <source>
        <dbReference type="Pfam" id="PF01119"/>
    </source>
</evidence>
<dbReference type="GO" id="GO:0006298">
    <property type="term" value="P:mismatch repair"/>
    <property type="evidence" value="ECO:0007669"/>
    <property type="project" value="InterPro"/>
</dbReference>
<dbReference type="InterPro" id="IPR020568">
    <property type="entry name" value="Ribosomal_Su5_D2-typ_SF"/>
</dbReference>
<name>A0A2G9YC39_9BACT</name>
<dbReference type="GO" id="GO:0005524">
    <property type="term" value="F:ATP binding"/>
    <property type="evidence" value="ECO:0007669"/>
    <property type="project" value="InterPro"/>
</dbReference>
<dbReference type="Gene3D" id="3.30.230.10">
    <property type="match status" value="1"/>
</dbReference>
<evidence type="ECO:0000313" key="2">
    <source>
        <dbReference type="EMBL" id="PIP16742.1"/>
    </source>
</evidence>
<gene>
    <name evidence="2" type="ORF">COX46_00365</name>
</gene>
<dbReference type="InterPro" id="IPR013507">
    <property type="entry name" value="DNA_mismatch_S5_2-like"/>
</dbReference>
<accession>A0A2G9YC39</accession>
<dbReference type="EMBL" id="PCRF01000017">
    <property type="protein sequence ID" value="PIP16742.1"/>
    <property type="molecule type" value="Genomic_DNA"/>
</dbReference>
<dbReference type="InterPro" id="IPR014721">
    <property type="entry name" value="Ribsml_uS5_D2-typ_fold_subgr"/>
</dbReference>
<proteinExistence type="predicted"/>
<sequence length="47" mass="5317">MLPPESYPFFILDITVPPEAVDVNIHPTKAEVKIKDENLLASNLHFL</sequence>
<reference evidence="2 3" key="1">
    <citation type="submission" date="2017-09" db="EMBL/GenBank/DDBJ databases">
        <title>Depth-based differentiation of microbial function through sediment-hosted aquifers and enrichment of novel symbionts in the deep terrestrial subsurface.</title>
        <authorList>
            <person name="Probst A.J."/>
            <person name="Ladd B."/>
            <person name="Jarett J.K."/>
            <person name="Geller-Mcgrath D.E."/>
            <person name="Sieber C.M."/>
            <person name="Emerson J.B."/>
            <person name="Anantharaman K."/>
            <person name="Thomas B.C."/>
            <person name="Malmstrom R."/>
            <person name="Stieglmeier M."/>
            <person name="Klingl A."/>
            <person name="Woyke T."/>
            <person name="Ryan C.M."/>
            <person name="Banfield J.F."/>
        </authorList>
    </citation>
    <scope>NUCLEOTIDE SEQUENCE [LARGE SCALE GENOMIC DNA]</scope>
    <source>
        <strain evidence="2">CG23_combo_of_CG06-09_8_20_14_all_48_7</strain>
    </source>
</reference>
<dbReference type="CDD" id="cd00782">
    <property type="entry name" value="MutL_Trans"/>
    <property type="match status" value="1"/>
</dbReference>
<organism evidence="2 3">
    <name type="scientific">bacterium (Candidatus Ratteibacteria) CG23_combo_of_CG06-09_8_20_14_all_48_7</name>
    <dbReference type="NCBI Taxonomy" id="2014292"/>
    <lineage>
        <taxon>Bacteria</taxon>
        <taxon>Candidatus Ratteibacteria</taxon>
    </lineage>
</organism>
<feature type="domain" description="DNA mismatch repair protein S5" evidence="1">
    <location>
        <begin position="2"/>
        <end position="42"/>
    </location>
</feature>
<evidence type="ECO:0000313" key="3">
    <source>
        <dbReference type="Proteomes" id="UP000230392"/>
    </source>
</evidence>
<comment type="caution">
    <text evidence="2">The sequence shown here is derived from an EMBL/GenBank/DDBJ whole genome shotgun (WGS) entry which is preliminary data.</text>
</comment>
<dbReference type="Proteomes" id="UP000230392">
    <property type="component" value="Unassembled WGS sequence"/>
</dbReference>
<dbReference type="Pfam" id="PF01119">
    <property type="entry name" value="DNA_mis_repair"/>
    <property type="match status" value="1"/>
</dbReference>
<protein>
    <recommendedName>
        <fullName evidence="1">DNA mismatch repair protein S5 domain-containing protein</fullName>
    </recommendedName>
</protein>
<dbReference type="SUPFAM" id="SSF54211">
    <property type="entry name" value="Ribosomal protein S5 domain 2-like"/>
    <property type="match status" value="1"/>
</dbReference>
<dbReference type="AlphaFoldDB" id="A0A2G9YC39"/>
<feature type="non-terminal residue" evidence="2">
    <location>
        <position position="47"/>
    </location>
</feature>
<dbReference type="GO" id="GO:0030983">
    <property type="term" value="F:mismatched DNA binding"/>
    <property type="evidence" value="ECO:0007669"/>
    <property type="project" value="InterPro"/>
</dbReference>